<dbReference type="InterPro" id="IPR052155">
    <property type="entry name" value="Biofilm_reg_signaling"/>
</dbReference>
<dbReference type="CDD" id="cd00130">
    <property type="entry name" value="PAS"/>
    <property type="match status" value="1"/>
</dbReference>
<reference evidence="7" key="1">
    <citation type="submission" date="2021-07" db="EMBL/GenBank/DDBJ databases">
        <title>Pseudohoeflea marina sp. nov. a polyhydroxyalcanoate-producing bacterium.</title>
        <authorList>
            <person name="Zheng W."/>
            <person name="Yu S."/>
            <person name="Huang Y."/>
        </authorList>
    </citation>
    <scope>NUCLEOTIDE SEQUENCE</scope>
    <source>
        <strain evidence="7">DP4N28-3</strain>
    </source>
</reference>
<dbReference type="Pfam" id="PF08447">
    <property type="entry name" value="PAS_3"/>
    <property type="match status" value="1"/>
</dbReference>
<feature type="transmembrane region" description="Helical" evidence="2">
    <location>
        <begin position="14"/>
        <end position="37"/>
    </location>
</feature>
<comment type="caution">
    <text evidence="7">The sequence shown here is derived from an EMBL/GenBank/DDBJ whole genome shotgun (WGS) entry which is preliminary data.</text>
</comment>
<dbReference type="Proteomes" id="UP001430804">
    <property type="component" value="Unassembled WGS sequence"/>
</dbReference>
<dbReference type="Pfam" id="PF03924">
    <property type="entry name" value="CHASE"/>
    <property type="match status" value="1"/>
</dbReference>
<feature type="domain" description="GGDEF" evidence="6">
    <location>
        <begin position="488"/>
        <end position="622"/>
    </location>
</feature>
<feature type="domain" description="PAC" evidence="3">
    <location>
        <begin position="389"/>
        <end position="440"/>
    </location>
</feature>
<keyword evidence="1" id="KW-0175">Coiled coil</keyword>
<evidence type="ECO:0000256" key="1">
    <source>
        <dbReference type="SAM" id="Coils"/>
    </source>
</evidence>
<dbReference type="InterPro" id="IPR000160">
    <property type="entry name" value="GGDEF_dom"/>
</dbReference>
<evidence type="ECO:0000313" key="7">
    <source>
        <dbReference type="EMBL" id="MBW3097525.1"/>
    </source>
</evidence>
<gene>
    <name evidence="7" type="ORF">KY465_09560</name>
</gene>
<keyword evidence="2" id="KW-1133">Transmembrane helix</keyword>
<dbReference type="InterPro" id="IPR000700">
    <property type="entry name" value="PAS-assoc_C"/>
</dbReference>
<dbReference type="PROSITE" id="PS50887">
    <property type="entry name" value="GGDEF"/>
    <property type="match status" value="1"/>
</dbReference>
<dbReference type="PROSITE" id="PS50839">
    <property type="entry name" value="CHASE"/>
    <property type="match status" value="1"/>
</dbReference>
<dbReference type="NCBIfam" id="TIGR00229">
    <property type="entry name" value="sensory_box"/>
    <property type="match status" value="1"/>
</dbReference>
<dbReference type="SMART" id="SM01079">
    <property type="entry name" value="CHASE"/>
    <property type="match status" value="1"/>
</dbReference>
<evidence type="ECO:0000259" key="3">
    <source>
        <dbReference type="PROSITE" id="PS50113"/>
    </source>
</evidence>
<keyword evidence="8" id="KW-1185">Reference proteome</keyword>
<evidence type="ECO:0000313" key="8">
    <source>
        <dbReference type="Proteomes" id="UP001430804"/>
    </source>
</evidence>
<dbReference type="Pfam" id="PF00563">
    <property type="entry name" value="EAL"/>
    <property type="match status" value="1"/>
</dbReference>
<dbReference type="CDD" id="cd01949">
    <property type="entry name" value="GGDEF"/>
    <property type="match status" value="1"/>
</dbReference>
<dbReference type="Pfam" id="PF00990">
    <property type="entry name" value="GGDEF"/>
    <property type="match status" value="1"/>
</dbReference>
<proteinExistence type="predicted"/>
<dbReference type="PROSITE" id="PS50113">
    <property type="entry name" value="PAC"/>
    <property type="match status" value="1"/>
</dbReference>
<dbReference type="CDD" id="cd01948">
    <property type="entry name" value="EAL"/>
    <property type="match status" value="1"/>
</dbReference>
<dbReference type="InterPro" id="IPR000014">
    <property type="entry name" value="PAS"/>
</dbReference>
<evidence type="ECO:0000259" key="6">
    <source>
        <dbReference type="PROSITE" id="PS50887"/>
    </source>
</evidence>
<feature type="coiled-coil region" evidence="1">
    <location>
        <begin position="435"/>
        <end position="462"/>
    </location>
</feature>
<dbReference type="PANTHER" id="PTHR44757">
    <property type="entry name" value="DIGUANYLATE CYCLASE DGCP"/>
    <property type="match status" value="1"/>
</dbReference>
<dbReference type="InterPro" id="IPR006189">
    <property type="entry name" value="CHASE_dom"/>
</dbReference>
<name>A0ABS6WNP9_9HYPH</name>
<dbReference type="InterPro" id="IPR001633">
    <property type="entry name" value="EAL_dom"/>
</dbReference>
<dbReference type="InterPro" id="IPR013655">
    <property type="entry name" value="PAS_fold_3"/>
</dbReference>
<dbReference type="SMART" id="SM00052">
    <property type="entry name" value="EAL"/>
    <property type="match status" value="1"/>
</dbReference>
<dbReference type="SMART" id="SM00267">
    <property type="entry name" value="GGDEF"/>
    <property type="match status" value="1"/>
</dbReference>
<feature type="domain" description="EAL" evidence="5">
    <location>
        <begin position="631"/>
        <end position="882"/>
    </location>
</feature>
<keyword evidence="2" id="KW-0472">Membrane</keyword>
<feature type="domain" description="CHASE" evidence="4">
    <location>
        <begin position="117"/>
        <end position="255"/>
    </location>
</feature>
<dbReference type="EMBL" id="JAHWQX010000002">
    <property type="protein sequence ID" value="MBW3097525.1"/>
    <property type="molecule type" value="Genomic_DNA"/>
</dbReference>
<dbReference type="PANTHER" id="PTHR44757:SF2">
    <property type="entry name" value="BIOFILM ARCHITECTURE MAINTENANCE PROTEIN MBAA"/>
    <property type="match status" value="1"/>
</dbReference>
<protein>
    <submittedName>
        <fullName evidence="7">EAL domain-containing protein</fullName>
    </submittedName>
</protein>
<evidence type="ECO:0000259" key="5">
    <source>
        <dbReference type="PROSITE" id="PS50883"/>
    </source>
</evidence>
<dbReference type="PROSITE" id="PS50883">
    <property type="entry name" value="EAL"/>
    <property type="match status" value="1"/>
</dbReference>
<accession>A0ABS6WNP9</accession>
<sequence>MVTRKSYTRKITRILLRPSTIAVVIALCVSVIAGMFAEHQNRMVHDQSARARVNEQLGALRARLEMHINSNLQLVRGLVAVIATQPNLNQEQFSAMAANLLGEHSQLRNIAAAPGLVISLMHPMEGNEKAIGLNYRKSGAQWAAAEQAINSRQMVLAGPVDLLQGGQGFIGRFPVFVRDRDNRERLWGLVSAVVDVDKLYSASGLLDPELALDVALSGRDTDVSNPEVFFGTQAVLDSDPVQFEVSLPSGAWRLSAIPKGGWAPTPDGVWEIRLLVLLAALLVISPIAAAGYLYDQRRAHLRELNRRQQEMLKLSQRLNVALDTSRIAVWELNLDTSELRWDERMRELYGIDSSVETIEVDHWANAIHPNDKEQAIRDFEEAISADGTYHSEFRVRLPNGATRWIRTIGAVHDNIGGHRFIIGVNWDVSADIEMKTRLVDARQNAEWRNRQLEEARAQMEHNALHDALTGLPNRRFLDRLLDGREGCRPTALMHVDLDRFKQINDTLGHAAGDAMLIHAAGILKANMRDCDHVMRIGGDEFVIATMSSIVEADLAERAGRMVEEMRKPVPFQGHACRFGASIGIVMAGEDSEKEGSRLLVDADIALYRAKSEGRNRVEFFSSSLKTEVVRDKQVADEILNGLDRGEFLPYFQPQFDAQTLDITGVEALARWEHPEEGVLPPENFLRVADELNVVPMIDRTILEQALWQNTRWRAAGLNIPKMSVNISAGQLNDGELLDRLDKLNIEPGTLSFELLESIFLDDSNEIATQNIERIKALGIEIEIDDFGTGYASIISLLQLRPTRLKIDRRLIEPIVASSSQRRLVASIIEIGHSLDIKVVAEGVETRDHVDILRDLGCDTLQGFAFAPPMPAGRLMAFVQAERWRDVA</sequence>
<dbReference type="NCBIfam" id="TIGR00254">
    <property type="entry name" value="GGDEF"/>
    <property type="match status" value="1"/>
</dbReference>
<dbReference type="SMART" id="SM00091">
    <property type="entry name" value="PAS"/>
    <property type="match status" value="1"/>
</dbReference>
<evidence type="ECO:0000256" key="2">
    <source>
        <dbReference type="SAM" id="Phobius"/>
    </source>
</evidence>
<organism evidence="7 8">
    <name type="scientific">Pseudohoeflea coraliihabitans</name>
    <dbReference type="NCBI Taxonomy" id="2860393"/>
    <lineage>
        <taxon>Bacteria</taxon>
        <taxon>Pseudomonadati</taxon>
        <taxon>Pseudomonadota</taxon>
        <taxon>Alphaproteobacteria</taxon>
        <taxon>Hyphomicrobiales</taxon>
        <taxon>Rhizobiaceae</taxon>
        <taxon>Pseudohoeflea</taxon>
    </lineage>
</organism>
<keyword evidence="2" id="KW-0812">Transmembrane</keyword>
<evidence type="ECO:0000259" key="4">
    <source>
        <dbReference type="PROSITE" id="PS50839"/>
    </source>
</evidence>